<reference evidence="6 7" key="1">
    <citation type="submission" date="2016-10" db="EMBL/GenBank/DDBJ databases">
        <authorList>
            <person name="de Groot N.N."/>
        </authorList>
    </citation>
    <scope>NUCLEOTIDE SEQUENCE [LARGE SCALE GENOMIC DNA]</scope>
    <source>
        <strain evidence="6 7">DSM 10317</strain>
    </source>
</reference>
<dbReference type="InterPro" id="IPR000653">
    <property type="entry name" value="DegT/StrS_aminotransferase"/>
</dbReference>
<dbReference type="Proteomes" id="UP000199428">
    <property type="component" value="Unassembled WGS sequence"/>
</dbReference>
<dbReference type="EMBL" id="FMWK01000012">
    <property type="protein sequence ID" value="SCZ80173.1"/>
    <property type="molecule type" value="Genomic_DNA"/>
</dbReference>
<dbReference type="InterPro" id="IPR015424">
    <property type="entry name" value="PyrdxlP-dep_Trfase"/>
</dbReference>
<organism evidence="6 7">
    <name type="scientific">Pseudobutyrivibrio xylanivorans</name>
    <dbReference type="NCBI Taxonomy" id="185007"/>
    <lineage>
        <taxon>Bacteria</taxon>
        <taxon>Bacillati</taxon>
        <taxon>Bacillota</taxon>
        <taxon>Clostridia</taxon>
        <taxon>Lachnospirales</taxon>
        <taxon>Lachnospiraceae</taxon>
        <taxon>Pseudobutyrivibrio</taxon>
    </lineage>
</organism>
<evidence type="ECO:0000313" key="7">
    <source>
        <dbReference type="Proteomes" id="UP000199428"/>
    </source>
</evidence>
<evidence type="ECO:0000256" key="1">
    <source>
        <dbReference type="ARBA" id="ARBA00022898"/>
    </source>
</evidence>
<dbReference type="GO" id="GO:0030170">
    <property type="term" value="F:pyridoxal phosphate binding"/>
    <property type="evidence" value="ECO:0007669"/>
    <property type="project" value="TreeGrafter"/>
</dbReference>
<dbReference type="InterPro" id="IPR015421">
    <property type="entry name" value="PyrdxlP-dep_Trfase_major"/>
</dbReference>
<name>A0A1G5S1I8_PSEXY</name>
<dbReference type="GO" id="GO:0000271">
    <property type="term" value="P:polysaccharide biosynthetic process"/>
    <property type="evidence" value="ECO:0007669"/>
    <property type="project" value="TreeGrafter"/>
</dbReference>
<gene>
    <name evidence="6" type="ORF">SAMN02910350_02167</name>
</gene>
<protein>
    <submittedName>
        <fullName evidence="6">dTDP-4-amino-4,6-dideoxygalactose transaminase</fullName>
    </submittedName>
</protein>
<proteinExistence type="inferred from homology"/>
<evidence type="ECO:0000256" key="2">
    <source>
        <dbReference type="ARBA" id="ARBA00037999"/>
    </source>
</evidence>
<dbReference type="AlphaFoldDB" id="A0A1G5S1I8"/>
<sequence length="369" mass="42272">MNKEIYVTKPVLPPFEEYEAYLKDIWETHNLTNLGKYTREFIYKLKDIMDVEYCITLCNGHMALEMILQAMELSGEVITTPFTFASTTHAIVRNGCTPVFCDIKESDCTIDVDKIESLITDKTTAIVPVHVYGMPCDIEGIEKIAKKHNLKVIYDAAHAFGETVNGENIAKAGDASMFSFHATKAFNTIEGGCAAIHDMDIMTRIYQLHNFGIMNEENVEFVGANAKMNEFEAIMGLCNLKHFEENRQKRKVLFDYYREALADIPGIKLLEYDEKAVELNYTYMPIFVNADEYGMNRDELTDELLKYGIHPRKYFYPLTSQFNCYKDSGYKADVPVAEKMSKQVLTLPLYTDLDIEDVKRICNIIRGTR</sequence>
<dbReference type="Gene3D" id="3.40.640.10">
    <property type="entry name" value="Type I PLP-dependent aspartate aminotransferase-like (Major domain)"/>
    <property type="match status" value="1"/>
</dbReference>
<keyword evidence="1 4" id="KW-0663">Pyridoxal phosphate</keyword>
<evidence type="ECO:0000256" key="3">
    <source>
        <dbReference type="PIRSR" id="PIRSR000390-1"/>
    </source>
</evidence>
<dbReference type="PANTHER" id="PTHR30244">
    <property type="entry name" value="TRANSAMINASE"/>
    <property type="match status" value="1"/>
</dbReference>
<dbReference type="RefSeq" id="WP_090163382.1">
    <property type="nucleotide sequence ID" value="NZ_FMWK01000012.1"/>
</dbReference>
<dbReference type="Pfam" id="PF01041">
    <property type="entry name" value="DegT_DnrJ_EryC1"/>
    <property type="match status" value="1"/>
</dbReference>
<feature type="modified residue" description="N6-(pyridoxal phosphate)lysine" evidence="4">
    <location>
        <position position="184"/>
    </location>
</feature>
<feature type="active site" description="Proton acceptor" evidence="3">
    <location>
        <position position="184"/>
    </location>
</feature>
<evidence type="ECO:0000256" key="5">
    <source>
        <dbReference type="RuleBase" id="RU004508"/>
    </source>
</evidence>
<dbReference type="PANTHER" id="PTHR30244:SF9">
    <property type="entry name" value="PROTEIN RV3402C"/>
    <property type="match status" value="1"/>
</dbReference>
<accession>A0A1G5S1I8</accession>
<dbReference type="PIRSF" id="PIRSF000390">
    <property type="entry name" value="PLP_StrS"/>
    <property type="match status" value="1"/>
</dbReference>
<evidence type="ECO:0000256" key="4">
    <source>
        <dbReference type="PIRSR" id="PIRSR000390-2"/>
    </source>
</evidence>
<comment type="similarity">
    <text evidence="2 5">Belongs to the DegT/DnrJ/EryC1 family.</text>
</comment>
<dbReference type="SUPFAM" id="SSF53383">
    <property type="entry name" value="PLP-dependent transferases"/>
    <property type="match status" value="1"/>
</dbReference>
<dbReference type="GO" id="GO:0008483">
    <property type="term" value="F:transaminase activity"/>
    <property type="evidence" value="ECO:0007669"/>
    <property type="project" value="TreeGrafter"/>
</dbReference>
<evidence type="ECO:0000313" key="6">
    <source>
        <dbReference type="EMBL" id="SCZ80173.1"/>
    </source>
</evidence>
<dbReference type="CDD" id="cd00616">
    <property type="entry name" value="AHBA_syn"/>
    <property type="match status" value="1"/>
</dbReference>